<comment type="caution">
    <text evidence="1">The sequence shown here is derived from an EMBL/GenBank/DDBJ whole genome shotgun (WGS) entry which is preliminary data.</text>
</comment>
<dbReference type="EMBL" id="JAMPKM010000015">
    <property type="protein sequence ID" value="MEP0819662.1"/>
    <property type="molecule type" value="Genomic_DNA"/>
</dbReference>
<proteinExistence type="predicted"/>
<evidence type="ECO:0000313" key="2">
    <source>
        <dbReference type="Proteomes" id="UP001464891"/>
    </source>
</evidence>
<reference evidence="1 2" key="1">
    <citation type="submission" date="2022-04" db="EMBL/GenBank/DDBJ databases">
        <title>Positive selection, recombination, and allopatry shape intraspecific diversity of widespread and dominant cyanobacteria.</title>
        <authorList>
            <person name="Wei J."/>
            <person name="Shu W."/>
            <person name="Hu C."/>
        </authorList>
    </citation>
    <scope>NUCLEOTIDE SEQUENCE [LARGE SCALE GENOMIC DNA]</scope>
    <source>
        <strain evidence="1 2">GB2-A4</strain>
    </source>
</reference>
<gene>
    <name evidence="1" type="ORF">NC998_21410</name>
</gene>
<dbReference type="Proteomes" id="UP001464891">
    <property type="component" value="Unassembled WGS sequence"/>
</dbReference>
<keyword evidence="2" id="KW-1185">Reference proteome</keyword>
<name>A0ABV0JCZ6_9CYAN</name>
<sequence length="141" mass="16232">MPQKDGYWRNLVQIDDECFFNFRLQVNLHGANESFVGFNVNNCGQSFLNRNLVPPLGLIFALGVKHQSEKCAVKFLSSPKHPSEKEFTINLEGTEPFSEIFEFLYEDMKKAMEFGLEGRIDRLKSQEYEAEKRLGFSVPTS</sequence>
<protein>
    <submittedName>
        <fullName evidence="1">Uncharacterized protein</fullName>
    </submittedName>
</protein>
<organism evidence="1 2">
    <name type="scientific">Trichocoleus desertorum GB2-A4</name>
    <dbReference type="NCBI Taxonomy" id="2933944"/>
    <lineage>
        <taxon>Bacteria</taxon>
        <taxon>Bacillati</taxon>
        <taxon>Cyanobacteriota</taxon>
        <taxon>Cyanophyceae</taxon>
        <taxon>Leptolyngbyales</taxon>
        <taxon>Trichocoleusaceae</taxon>
        <taxon>Trichocoleus</taxon>
    </lineage>
</organism>
<accession>A0ABV0JCZ6</accession>
<evidence type="ECO:0000313" key="1">
    <source>
        <dbReference type="EMBL" id="MEP0819662.1"/>
    </source>
</evidence>
<dbReference type="RefSeq" id="WP_190440805.1">
    <property type="nucleotide sequence ID" value="NZ_JAMPKM010000015.1"/>
</dbReference>